<evidence type="ECO:0000256" key="2">
    <source>
        <dbReference type="ARBA" id="ARBA00022490"/>
    </source>
</evidence>
<dbReference type="EMBL" id="CP002360">
    <property type="protein sequence ID" value="AEE95996.1"/>
    <property type="molecule type" value="Genomic_DNA"/>
</dbReference>
<evidence type="ECO:0000256" key="7">
    <source>
        <dbReference type="ARBA" id="ARBA00022840"/>
    </source>
</evidence>
<dbReference type="InterPro" id="IPR027417">
    <property type="entry name" value="P-loop_NTPase"/>
</dbReference>
<dbReference type="InterPro" id="IPR041471">
    <property type="entry name" value="UvrB_inter"/>
</dbReference>
<dbReference type="InterPro" id="IPR004576">
    <property type="entry name" value="Mfd"/>
</dbReference>
<proteinExistence type="inferred from homology"/>
<dbReference type="GO" id="GO:0003678">
    <property type="term" value="F:DNA helicase activity"/>
    <property type="evidence" value="ECO:0007669"/>
    <property type="project" value="TreeGrafter"/>
</dbReference>
<dbReference type="GO" id="GO:0006355">
    <property type="term" value="P:regulation of DNA-templated transcription"/>
    <property type="evidence" value="ECO:0007669"/>
    <property type="project" value="UniProtKB-UniRule"/>
</dbReference>
<organism evidence="16 17">
    <name type="scientific">Mahella australiensis (strain DSM 15567 / CIP 107919 / 50-1 BON)</name>
    <dbReference type="NCBI Taxonomy" id="697281"/>
    <lineage>
        <taxon>Bacteria</taxon>
        <taxon>Bacillati</taxon>
        <taxon>Bacillota</taxon>
        <taxon>Clostridia</taxon>
        <taxon>Thermoanaerobacterales</taxon>
        <taxon>Thermoanaerobacterales Family IV. Incertae Sedis</taxon>
        <taxon>Mahella</taxon>
    </lineage>
</organism>
<reference evidence="17" key="1">
    <citation type="submission" date="2010-11" db="EMBL/GenBank/DDBJ databases">
        <title>The complete genome of Mahella australiensis DSM 15567.</title>
        <authorList>
            <consortium name="US DOE Joint Genome Institute (JGI-PGF)"/>
            <person name="Lucas S."/>
            <person name="Copeland A."/>
            <person name="Lapidus A."/>
            <person name="Bruce D."/>
            <person name="Goodwin L."/>
            <person name="Pitluck S."/>
            <person name="Kyrpides N."/>
            <person name="Mavromatis K."/>
            <person name="Pagani I."/>
            <person name="Ivanova N."/>
            <person name="Teshima H."/>
            <person name="Brettin T."/>
            <person name="Detter J.C."/>
            <person name="Han C."/>
            <person name="Tapia R."/>
            <person name="Land M."/>
            <person name="Hauser L."/>
            <person name="Markowitz V."/>
            <person name="Cheng J.-F."/>
            <person name="Hugenholtz P."/>
            <person name="Woyke T."/>
            <person name="Wu D."/>
            <person name="Spring S."/>
            <person name="Pukall R."/>
            <person name="Steenblock K."/>
            <person name="Schneider S."/>
            <person name="Klenk H.-P."/>
            <person name="Eisen J.A."/>
        </authorList>
    </citation>
    <scope>NUCLEOTIDE SEQUENCE [LARGE SCALE GENOMIC DNA]</scope>
    <source>
        <strain evidence="17">DSM 15567 / CIP 107919 / 50-1 BON</strain>
    </source>
</reference>
<dbReference type="PROSITE" id="PS51192">
    <property type="entry name" value="HELICASE_ATP_BIND_1"/>
    <property type="match status" value="1"/>
</dbReference>
<evidence type="ECO:0000313" key="17">
    <source>
        <dbReference type="Proteomes" id="UP000008457"/>
    </source>
</evidence>
<dbReference type="SMART" id="SM00490">
    <property type="entry name" value="HELICc"/>
    <property type="match status" value="1"/>
</dbReference>
<evidence type="ECO:0000256" key="11">
    <source>
        <dbReference type="ARBA" id="ARBA00061399"/>
    </source>
</evidence>
<dbReference type="Pfam" id="PF00270">
    <property type="entry name" value="DEAD"/>
    <property type="match status" value="1"/>
</dbReference>
<evidence type="ECO:0000256" key="3">
    <source>
        <dbReference type="ARBA" id="ARBA00022741"/>
    </source>
</evidence>
<evidence type="ECO:0000256" key="9">
    <source>
        <dbReference type="ARBA" id="ARBA00023204"/>
    </source>
</evidence>
<comment type="similarity">
    <text evidence="10 13">In the N-terminal section; belongs to the UvrB family.</text>
</comment>
<evidence type="ECO:0000256" key="10">
    <source>
        <dbReference type="ARBA" id="ARBA00061104"/>
    </source>
</evidence>
<dbReference type="Pfam" id="PF02559">
    <property type="entry name" value="CarD_TRCF_RID"/>
    <property type="match status" value="1"/>
</dbReference>
<evidence type="ECO:0000259" key="15">
    <source>
        <dbReference type="PROSITE" id="PS51194"/>
    </source>
</evidence>
<keyword evidence="17" id="KW-1185">Reference proteome</keyword>
<dbReference type="InterPro" id="IPR001650">
    <property type="entry name" value="Helicase_C-like"/>
</dbReference>
<dbReference type="Gene3D" id="3.90.1150.50">
    <property type="entry name" value="Transcription-repair-coupling factor, D7 domain"/>
    <property type="match status" value="1"/>
</dbReference>
<dbReference type="SMART" id="SM00487">
    <property type="entry name" value="DEXDc"/>
    <property type="match status" value="1"/>
</dbReference>
<dbReference type="SMART" id="SM01058">
    <property type="entry name" value="CarD_TRCF"/>
    <property type="match status" value="1"/>
</dbReference>
<dbReference type="HOGENOM" id="CLU_005122_1_3_9"/>
<dbReference type="NCBIfam" id="TIGR00580">
    <property type="entry name" value="mfd"/>
    <property type="match status" value="1"/>
</dbReference>
<dbReference type="Pfam" id="PF17757">
    <property type="entry name" value="UvrB_inter"/>
    <property type="match status" value="1"/>
</dbReference>
<dbReference type="RefSeq" id="WP_013780426.1">
    <property type="nucleotide sequence ID" value="NC_015520.1"/>
</dbReference>
<dbReference type="GO" id="GO:0005524">
    <property type="term" value="F:ATP binding"/>
    <property type="evidence" value="ECO:0007669"/>
    <property type="project" value="UniProtKB-UniRule"/>
</dbReference>
<dbReference type="EC" id="3.6.4.-" evidence="13"/>
<evidence type="ECO:0000256" key="12">
    <source>
        <dbReference type="ARBA" id="ARBA00070128"/>
    </source>
</evidence>
<dbReference type="Pfam" id="PF00271">
    <property type="entry name" value="Helicase_C"/>
    <property type="match status" value="1"/>
</dbReference>
<dbReference type="GO" id="GO:0005737">
    <property type="term" value="C:cytoplasm"/>
    <property type="evidence" value="ECO:0007669"/>
    <property type="project" value="UniProtKB-SubCell"/>
</dbReference>
<dbReference type="InterPro" id="IPR014001">
    <property type="entry name" value="Helicase_ATP-bd"/>
</dbReference>
<keyword evidence="2 13" id="KW-0963">Cytoplasm</keyword>
<dbReference type="FunFam" id="3.40.50.300:FF:000546">
    <property type="entry name" value="Transcription-repair-coupling factor"/>
    <property type="match status" value="1"/>
</dbReference>
<comment type="function">
    <text evidence="13">Couples transcription and DNA repair by recognizing RNA polymerase (RNAP) stalled at DNA lesions. Mediates ATP-dependent release of RNAP and its truncated transcript from the DNA, and recruitment of nucleotide excision repair machinery to the damaged site.</text>
</comment>
<dbReference type="Gene3D" id="3.30.2060.10">
    <property type="entry name" value="Penicillin-binding protein 1b domain"/>
    <property type="match status" value="1"/>
</dbReference>
<protein>
    <recommendedName>
        <fullName evidence="12 13">Transcription-repair-coupling factor</fullName>
        <shortName evidence="13">TRCF</shortName>
        <ecNumber evidence="13">3.6.4.-</ecNumber>
    </recommendedName>
</protein>
<dbReference type="STRING" id="697281.Mahau_0798"/>
<evidence type="ECO:0000256" key="6">
    <source>
        <dbReference type="ARBA" id="ARBA00022806"/>
    </source>
</evidence>
<dbReference type="SMART" id="SM00982">
    <property type="entry name" value="TRCF"/>
    <property type="match status" value="1"/>
</dbReference>
<sequence>MSDLLTRVFERSDISKRIHDSLRNDSDRLEIYGVPDEGRAYLMYVLVNIASSKSAIVITHNEVRAKQLYDDMSSIFKDIPVYLFPAAETILYDVSGKSNEVLFQRLEIENRLAFKENMIVIASIDALLPRLMPFEEFNKYFHEISIGQIIERDVMERWLLEAGYQREELVEAKGQFAIRGDIIDFYPIVGEEAYRIEFFDDEVDSIRRFDADTQRSTDKVDKAVISPVKELVYDSGVADRAAKAMRSEFERINGNDQIGGDIELLSQNARFENVERYMPFFYNKVAGLLDYMPTGTLFFMEEEERIRQRNRTLHEEFEQVFKALLIKGEVLPSQAYLLSDYDALCSCLNRQRAVMLETFHQAGTKPSIKIDAKKIPSFQGNMDIIVDELRQWKSAGYTIIIATLSDNRGLRIQDMLQQSGIEAWFTRRLDIDMRPGQICIIDMPLSSGTEWPDIKCVILTDQELFGMQRRRSKVKTRKAGQRVTAFSDLNIGDYVVHENYGIGQYMGIKKLTVEGKSRDYLFIRYADGDNLYVPTDRMSLVQRYIGGDGASPRLSKLGGSEWSKTKAKVRESVRKMAGELLKLYASRYTTKGHAFSPDTVWQAQLEESFPYQETPDQLQAIEEIKADMESDKPMDRLLCGDVGYGKTEVALRAAFKAVMDGKQVAVLVPTTVLAQQHYNTFTNRLAGFPIKVDVISRFRSVQEQKDIVKGLKSGDIDIIIGTHALLSSNVKFHDLGLLIVDEEQRFGVSHKEAIKRFKNNVDVLTLTATPIPRTLHMSLSGIRDISIIETPPEDRYPVQTYVVEYDENIIRDAILKELGRGGQVYFVYNRINSIDVMAIHLHELVPEARIAVAHGRMGDDKLERVMMDFMDGYYDVLLCTTIIETGLDIPNVNTLIVYDADHFGLAQLYQLRGRVGRSNRLAYAYFTYKKDRVLTEEAEKRLHAITEFTEFGSGFKIALRDLEIRGAGNLLGAEQHGHMAAVGYDMYCKLLEEAIAQLKGETPEEEIDTSIEIKLDAYIPDDYVPSEAQRIEIYKRIMSISDIEEEYDVEEEIEDRFGDIPQSVRNLLSIMHIKLLSKKIGIVSIEQKGHDIVFTLRDDKNIDLSGLIRVMDEYKGRVRFAATDQPSFYFNIGNETSEGILKDIRELLEKTMGLQAVAC</sequence>
<evidence type="ECO:0000256" key="4">
    <source>
        <dbReference type="ARBA" id="ARBA00022763"/>
    </source>
</evidence>
<comment type="subcellular location">
    <subcellularLocation>
        <location evidence="1 13">Cytoplasm</location>
    </subcellularLocation>
</comment>
<keyword evidence="9 13" id="KW-0234">DNA repair</keyword>
<dbReference type="InterPro" id="IPR047112">
    <property type="entry name" value="RecG/Mfd"/>
</dbReference>
<dbReference type="GO" id="GO:0000716">
    <property type="term" value="P:transcription-coupled nucleotide-excision repair, DNA damage recognition"/>
    <property type="evidence" value="ECO:0007669"/>
    <property type="project" value="UniProtKB-UniRule"/>
</dbReference>
<dbReference type="InterPro" id="IPR005118">
    <property type="entry name" value="TRCF_C"/>
</dbReference>
<dbReference type="Pfam" id="PF03461">
    <property type="entry name" value="TRCF"/>
    <property type="match status" value="1"/>
</dbReference>
<comment type="similarity">
    <text evidence="11 13">In the C-terminal section; belongs to the helicase family. RecG subfamily.</text>
</comment>
<evidence type="ECO:0000313" key="16">
    <source>
        <dbReference type="EMBL" id="AEE95996.1"/>
    </source>
</evidence>
<evidence type="ECO:0000256" key="1">
    <source>
        <dbReference type="ARBA" id="ARBA00004496"/>
    </source>
</evidence>
<dbReference type="KEGG" id="mas:Mahau_0798"/>
<dbReference type="Gene3D" id="2.40.10.170">
    <property type="match status" value="1"/>
</dbReference>
<evidence type="ECO:0000256" key="13">
    <source>
        <dbReference type="HAMAP-Rule" id="MF_00969"/>
    </source>
</evidence>
<evidence type="ECO:0000256" key="8">
    <source>
        <dbReference type="ARBA" id="ARBA00023125"/>
    </source>
</evidence>
<dbReference type="CDD" id="cd17991">
    <property type="entry name" value="DEXHc_TRCF"/>
    <property type="match status" value="1"/>
</dbReference>
<dbReference type="eggNOG" id="COG1197">
    <property type="taxonomic scope" value="Bacteria"/>
</dbReference>
<feature type="domain" description="Helicase C-terminal" evidence="15">
    <location>
        <begin position="797"/>
        <end position="963"/>
    </location>
</feature>
<gene>
    <name evidence="13" type="primary">mfd</name>
    <name evidence="16" type="ordered locus">Mahau_0798</name>
</gene>
<dbReference type="PROSITE" id="PS51194">
    <property type="entry name" value="HELICASE_CTER"/>
    <property type="match status" value="1"/>
</dbReference>
<name>F4A1G2_MAHA5</name>
<dbReference type="Gene3D" id="3.40.50.11180">
    <property type="match status" value="1"/>
</dbReference>
<keyword evidence="7 13" id="KW-0067">ATP-binding</keyword>
<keyword evidence="5 13" id="KW-0378">Hydrolase</keyword>
<dbReference type="SUPFAM" id="SSF143517">
    <property type="entry name" value="TRCF domain-like"/>
    <property type="match status" value="1"/>
</dbReference>
<dbReference type="Proteomes" id="UP000008457">
    <property type="component" value="Chromosome"/>
</dbReference>
<keyword evidence="4 13" id="KW-0227">DNA damage</keyword>
<keyword evidence="6" id="KW-0347">Helicase</keyword>
<dbReference type="GO" id="GO:0003684">
    <property type="term" value="F:damaged DNA binding"/>
    <property type="evidence" value="ECO:0007669"/>
    <property type="project" value="InterPro"/>
</dbReference>
<keyword evidence="8 13" id="KW-0238">DNA-binding</keyword>
<dbReference type="InterPro" id="IPR011545">
    <property type="entry name" value="DEAD/DEAH_box_helicase_dom"/>
</dbReference>
<dbReference type="InterPro" id="IPR037235">
    <property type="entry name" value="TRCF-like_C_D7"/>
</dbReference>
<dbReference type="HAMAP" id="MF_00969">
    <property type="entry name" value="TRCF"/>
    <property type="match status" value="1"/>
</dbReference>
<keyword evidence="3 13" id="KW-0547">Nucleotide-binding</keyword>
<evidence type="ECO:0000259" key="14">
    <source>
        <dbReference type="PROSITE" id="PS51192"/>
    </source>
</evidence>
<feature type="domain" description="Helicase ATP-binding" evidence="14">
    <location>
        <begin position="627"/>
        <end position="788"/>
    </location>
</feature>
<dbReference type="InterPro" id="IPR036101">
    <property type="entry name" value="CarD-like/TRCF_RID_sf"/>
</dbReference>
<dbReference type="GO" id="GO:0016787">
    <property type="term" value="F:hydrolase activity"/>
    <property type="evidence" value="ECO:0007669"/>
    <property type="project" value="UniProtKB-KW"/>
</dbReference>
<dbReference type="AlphaFoldDB" id="F4A1G2"/>
<dbReference type="InterPro" id="IPR003711">
    <property type="entry name" value="CarD-like/TRCF_RID"/>
</dbReference>
<evidence type="ECO:0000256" key="5">
    <source>
        <dbReference type="ARBA" id="ARBA00022801"/>
    </source>
</evidence>
<dbReference type="PANTHER" id="PTHR47964:SF1">
    <property type="entry name" value="ATP-DEPENDENT DNA HELICASE HOMOLOG RECG, CHLOROPLASTIC"/>
    <property type="match status" value="1"/>
</dbReference>
<reference evidence="16 17" key="2">
    <citation type="journal article" date="2011" name="Stand. Genomic Sci.">
        <title>Complete genome sequence of Mahella australiensis type strain (50-1 BON).</title>
        <authorList>
            <person name="Sikorski J."/>
            <person name="Teshima H."/>
            <person name="Nolan M."/>
            <person name="Lucas S."/>
            <person name="Hammon N."/>
            <person name="Deshpande S."/>
            <person name="Cheng J.F."/>
            <person name="Pitluck S."/>
            <person name="Liolios K."/>
            <person name="Pagani I."/>
            <person name="Ivanova N."/>
            <person name="Huntemann M."/>
            <person name="Mavromatis K."/>
            <person name="Ovchinikova G."/>
            <person name="Pati A."/>
            <person name="Tapia R."/>
            <person name="Han C."/>
            <person name="Goodwin L."/>
            <person name="Chen A."/>
            <person name="Palaniappan K."/>
            <person name="Land M."/>
            <person name="Hauser L."/>
            <person name="Ngatchou-Djao O.D."/>
            <person name="Rohde M."/>
            <person name="Pukall R."/>
            <person name="Spring S."/>
            <person name="Abt B."/>
            <person name="Goker M."/>
            <person name="Detter J.C."/>
            <person name="Woyke T."/>
            <person name="Bristow J."/>
            <person name="Markowitz V."/>
            <person name="Hugenholtz P."/>
            <person name="Eisen J.A."/>
            <person name="Kyrpides N.C."/>
            <person name="Klenk H.P."/>
            <person name="Lapidus A."/>
        </authorList>
    </citation>
    <scope>NUCLEOTIDE SEQUENCE [LARGE SCALE GENOMIC DNA]</scope>
    <source>
        <strain evidence="17">DSM 15567 / CIP 107919 / 50-1 BON</strain>
    </source>
</reference>
<dbReference type="PANTHER" id="PTHR47964">
    <property type="entry name" value="ATP-DEPENDENT DNA HELICASE HOMOLOG RECG, CHLOROPLASTIC"/>
    <property type="match status" value="1"/>
</dbReference>
<dbReference type="SUPFAM" id="SSF141259">
    <property type="entry name" value="CarD-like"/>
    <property type="match status" value="1"/>
</dbReference>
<dbReference type="Gene3D" id="3.40.50.300">
    <property type="entry name" value="P-loop containing nucleotide triphosphate hydrolases"/>
    <property type="match status" value="2"/>
</dbReference>
<dbReference type="SUPFAM" id="SSF52540">
    <property type="entry name" value="P-loop containing nucleoside triphosphate hydrolases"/>
    <property type="match status" value="4"/>
</dbReference>
<accession>F4A1G2</accession>